<evidence type="ECO:0000313" key="2">
    <source>
        <dbReference type="EMBL" id="JAH37456.1"/>
    </source>
</evidence>
<organism evidence="2">
    <name type="scientific">Anguilla anguilla</name>
    <name type="common">European freshwater eel</name>
    <name type="synonym">Muraena anguilla</name>
    <dbReference type="NCBI Taxonomy" id="7936"/>
    <lineage>
        <taxon>Eukaryota</taxon>
        <taxon>Metazoa</taxon>
        <taxon>Chordata</taxon>
        <taxon>Craniata</taxon>
        <taxon>Vertebrata</taxon>
        <taxon>Euteleostomi</taxon>
        <taxon>Actinopterygii</taxon>
        <taxon>Neopterygii</taxon>
        <taxon>Teleostei</taxon>
        <taxon>Anguilliformes</taxon>
        <taxon>Anguillidae</taxon>
        <taxon>Anguilla</taxon>
    </lineage>
</organism>
<protein>
    <submittedName>
        <fullName evidence="2">Uncharacterized protein</fullName>
    </submittedName>
</protein>
<dbReference type="AlphaFoldDB" id="A0A0E9S870"/>
<proteinExistence type="predicted"/>
<reference evidence="2" key="2">
    <citation type="journal article" date="2015" name="Fish Shellfish Immunol.">
        <title>Early steps in the European eel (Anguilla anguilla)-Vibrio vulnificus interaction in the gills: Role of the RtxA13 toxin.</title>
        <authorList>
            <person name="Callol A."/>
            <person name="Pajuelo D."/>
            <person name="Ebbesson L."/>
            <person name="Teles M."/>
            <person name="MacKenzie S."/>
            <person name="Amaro C."/>
        </authorList>
    </citation>
    <scope>NUCLEOTIDE SEQUENCE</scope>
</reference>
<accession>A0A0E9S870</accession>
<sequence length="29" mass="3157">MEGSIFSGRSVFVPHPTTPPPSLIFNKNV</sequence>
<evidence type="ECO:0000256" key="1">
    <source>
        <dbReference type="SAM" id="MobiDB-lite"/>
    </source>
</evidence>
<feature type="region of interest" description="Disordered" evidence="1">
    <location>
        <begin position="1"/>
        <end position="29"/>
    </location>
</feature>
<name>A0A0E9S870_ANGAN</name>
<reference evidence="2" key="1">
    <citation type="submission" date="2014-11" db="EMBL/GenBank/DDBJ databases">
        <authorList>
            <person name="Amaro Gonzalez C."/>
        </authorList>
    </citation>
    <scope>NUCLEOTIDE SEQUENCE</scope>
</reference>
<dbReference type="EMBL" id="GBXM01071121">
    <property type="protein sequence ID" value="JAH37456.1"/>
    <property type="molecule type" value="Transcribed_RNA"/>
</dbReference>